<gene>
    <name evidence="1" type="ORF">HMPREF0542_11997</name>
</gene>
<dbReference type="Proteomes" id="UP000004099">
    <property type="component" value="Unassembled WGS sequence"/>
</dbReference>
<reference evidence="1 2" key="1">
    <citation type="submission" date="2011-01" db="EMBL/GenBank/DDBJ databases">
        <authorList>
            <person name="Muzny D."/>
            <person name="Qin X."/>
            <person name="Buhay C."/>
            <person name="Dugan-Rocha S."/>
            <person name="Ding Y."/>
            <person name="Chen G."/>
            <person name="Hawes A."/>
            <person name="Holder M."/>
            <person name="Jhangiani S."/>
            <person name="Johnson A."/>
            <person name="Khan Z."/>
            <person name="Li Z."/>
            <person name="Liu W."/>
            <person name="Liu X."/>
            <person name="Perez L."/>
            <person name="Shen H."/>
            <person name="Wang Q."/>
            <person name="Watt J."/>
            <person name="Xi L."/>
            <person name="Xin Y."/>
            <person name="Zhou J."/>
            <person name="Deng J."/>
            <person name="Jiang H."/>
            <person name="Liu Y."/>
            <person name="Qu J."/>
            <person name="Song X.-Z."/>
            <person name="Zhang L."/>
            <person name="Villasana D."/>
            <person name="Johnson A."/>
            <person name="Liu J."/>
            <person name="Liyanage D."/>
            <person name="Lorensuhewa L."/>
            <person name="Robinson T."/>
            <person name="Song A."/>
            <person name="Song B.-B."/>
            <person name="Dinh H."/>
            <person name="Thornton R."/>
            <person name="Coyle M."/>
            <person name="Francisco L."/>
            <person name="Jackson L."/>
            <person name="Javaid M."/>
            <person name="Korchina V."/>
            <person name="Kovar C."/>
            <person name="Mata R."/>
            <person name="Mathew T."/>
            <person name="Ngo R."/>
            <person name="Nguyen L."/>
            <person name="Nguyen N."/>
            <person name="Okwuonu G."/>
            <person name="Ongeri F."/>
            <person name="Pham C."/>
            <person name="Simmons D."/>
            <person name="Wilczek-Boney K."/>
            <person name="Hale W."/>
            <person name="Jakkamsetti A."/>
            <person name="Pham P."/>
            <person name="Ruth R."/>
            <person name="San Lucas F."/>
            <person name="Warren J."/>
            <person name="Zhang J."/>
            <person name="Zhao Z."/>
            <person name="Zhou C."/>
            <person name="Zhu D."/>
            <person name="Lee S."/>
            <person name="Bess C."/>
            <person name="Blankenburg K."/>
            <person name="Forbes L."/>
            <person name="Fu Q."/>
            <person name="Gubbala S."/>
            <person name="Hirani K."/>
            <person name="Jayaseelan J.C."/>
            <person name="Lara F."/>
            <person name="Munidasa M."/>
            <person name="Palculict T."/>
            <person name="Patil S."/>
            <person name="Pu L.-L."/>
            <person name="Saada N."/>
            <person name="Tang L."/>
            <person name="Weissenberger G."/>
            <person name="Zhu Y."/>
            <person name="Hemphill L."/>
            <person name="Shang Y."/>
            <person name="Youmans B."/>
            <person name="Ayvaz T."/>
            <person name="Ross M."/>
            <person name="Santibanez J."/>
            <person name="Aqrawi P."/>
            <person name="Gross S."/>
            <person name="Joshi V."/>
            <person name="Fowler G."/>
            <person name="Nazareth L."/>
            <person name="Reid J."/>
            <person name="Worley K."/>
            <person name="Petrosino J."/>
            <person name="Highlander S."/>
            <person name="Gibbs R."/>
        </authorList>
    </citation>
    <scope>NUCLEOTIDE SEQUENCE [LARGE SCALE GENOMIC DNA]</scope>
    <source>
        <strain evidence="1 2">ATCC 25644</strain>
    </source>
</reference>
<dbReference type="EMBL" id="ACGS02000049">
    <property type="protein sequence ID" value="EFZ33827.1"/>
    <property type="molecule type" value="Genomic_DNA"/>
</dbReference>
<dbReference type="AlphaFoldDB" id="E7FSX0"/>
<accession>E7FSX0</accession>
<evidence type="ECO:0000313" key="1">
    <source>
        <dbReference type="EMBL" id="EFZ33827.1"/>
    </source>
</evidence>
<proteinExistence type="predicted"/>
<comment type="caution">
    <text evidence="1">The sequence shown here is derived from an EMBL/GenBank/DDBJ whole genome shotgun (WGS) entry which is preliminary data.</text>
</comment>
<evidence type="ECO:0000313" key="2">
    <source>
        <dbReference type="Proteomes" id="UP000004099"/>
    </source>
</evidence>
<organism evidence="1 2">
    <name type="scientific">Ligilactobacillus ruminis ATCC 25644</name>
    <dbReference type="NCBI Taxonomy" id="525362"/>
    <lineage>
        <taxon>Bacteria</taxon>
        <taxon>Bacillati</taxon>
        <taxon>Bacillota</taxon>
        <taxon>Bacilli</taxon>
        <taxon>Lactobacillales</taxon>
        <taxon>Lactobacillaceae</taxon>
        <taxon>Ligilactobacillus</taxon>
    </lineage>
</organism>
<protein>
    <submittedName>
        <fullName evidence="1">Uncharacterized protein</fullName>
    </submittedName>
</protein>
<name>E7FSX0_9LACO</name>
<sequence>MLKNRRKNMYDTNLTRISLPSKKYCYFLGVAQCVFTYNVSFVIESILKLSNDHNWYDLIDSEAGTINREVKKTISKVSGPEIYDKFEKVIYMRNRIIHGFRCTDNNGRQILGTKERGSGVQFYVDEKYLLDFINLNNELCDALDEYRNSHQEGSENNTNNATKSM</sequence>
<dbReference type="HOGENOM" id="CLU_1821456_0_0_9"/>